<dbReference type="EnsemblMetazoa" id="MESCA004895-RA">
    <property type="protein sequence ID" value="MESCA004895-PA"/>
    <property type="gene ID" value="MESCA004895"/>
</dbReference>
<keyword evidence="3" id="KW-1185">Reference proteome</keyword>
<reference evidence="3" key="1">
    <citation type="submission" date="2013-02" db="EMBL/GenBank/DDBJ databases">
        <authorList>
            <person name="Hughes D."/>
        </authorList>
    </citation>
    <scope>NUCLEOTIDE SEQUENCE</scope>
    <source>
        <strain>Durham</strain>
        <strain evidence="3">NC isolate 2 -- Noor lab</strain>
    </source>
</reference>
<dbReference type="PANTHER" id="PTHR22684">
    <property type="entry name" value="NULP1-RELATED"/>
    <property type="match status" value="1"/>
</dbReference>
<evidence type="ECO:0000313" key="2">
    <source>
        <dbReference type="EnsemblMetazoa" id="MESCA004895-PA"/>
    </source>
</evidence>
<organism evidence="2 3">
    <name type="scientific">Megaselia scalaris</name>
    <name type="common">Humpbacked fly</name>
    <name type="synonym">Phora scalaris</name>
    <dbReference type="NCBI Taxonomy" id="36166"/>
    <lineage>
        <taxon>Eukaryota</taxon>
        <taxon>Metazoa</taxon>
        <taxon>Ecdysozoa</taxon>
        <taxon>Arthropoda</taxon>
        <taxon>Hexapoda</taxon>
        <taxon>Insecta</taxon>
        <taxon>Pterygota</taxon>
        <taxon>Neoptera</taxon>
        <taxon>Endopterygota</taxon>
        <taxon>Diptera</taxon>
        <taxon>Brachycera</taxon>
        <taxon>Muscomorpha</taxon>
        <taxon>Platypezoidea</taxon>
        <taxon>Phoridae</taxon>
        <taxon>Megaseliini</taxon>
        <taxon>Megaselia</taxon>
    </lineage>
</organism>
<dbReference type="HOGENOM" id="CLU_008321_3_1_1"/>
<dbReference type="AlphaFoldDB" id="T1GMW1"/>
<name>T1GMW1_MEGSC</name>
<evidence type="ECO:0000256" key="1">
    <source>
        <dbReference type="SAM" id="MobiDB-lite"/>
    </source>
</evidence>
<dbReference type="Proteomes" id="UP000015102">
    <property type="component" value="Unassembled WGS sequence"/>
</dbReference>
<dbReference type="STRING" id="36166.T1GMW1"/>
<accession>T1GMW1</accession>
<dbReference type="Pfam" id="PF04910">
    <property type="entry name" value="Tcf25"/>
    <property type="match status" value="1"/>
</dbReference>
<dbReference type="PANTHER" id="PTHR22684:SF0">
    <property type="entry name" value="RIBOSOME QUALITY CONTROL COMPLEX SUBUNIT TCF25"/>
    <property type="match status" value="1"/>
</dbReference>
<dbReference type="InterPro" id="IPR006994">
    <property type="entry name" value="TCF25/Rqc1"/>
</dbReference>
<protein>
    <recommendedName>
        <fullName evidence="4">Transcription factor 25</fullName>
    </recommendedName>
</protein>
<reference evidence="2" key="2">
    <citation type="submission" date="2015-06" db="UniProtKB">
        <authorList>
            <consortium name="EnsemblMetazoa"/>
        </authorList>
    </citation>
    <scope>IDENTIFICATION</scope>
</reference>
<dbReference type="GO" id="GO:1990112">
    <property type="term" value="C:RQC complex"/>
    <property type="evidence" value="ECO:0007669"/>
    <property type="project" value="TreeGrafter"/>
</dbReference>
<evidence type="ECO:0008006" key="4">
    <source>
        <dbReference type="Google" id="ProtNLM"/>
    </source>
</evidence>
<dbReference type="EMBL" id="CAQQ02394636">
    <property type="status" value="NOT_ANNOTATED_CDS"/>
    <property type="molecule type" value="Genomic_DNA"/>
</dbReference>
<feature type="region of interest" description="Disordered" evidence="1">
    <location>
        <begin position="461"/>
        <end position="487"/>
    </location>
</feature>
<dbReference type="OMA" id="YPRIVIA"/>
<evidence type="ECO:0000313" key="3">
    <source>
        <dbReference type="Proteomes" id="UP000015102"/>
    </source>
</evidence>
<sequence>MKDDRPAVPKELISMKVLSKAELDPPCSDDTFTWFTFEHSKLYQQHEELFLSAVKRTDTDFLVTLMKKCPYHVNSLIQLSEFCKMTENSSMAVELIERAVLVMESSLHPSFSLTSGLCRLDYRRQENRAFFIVLFKHAQFLEAKACCRTAFEISKLIFNLNLEADPLAMVLVMDYYAIRSRQFSWMVKFYEEWDSIRNLSQLPNMAFSYALALFYLNEMEKSDEALQYALLMFPATLKPLLEELSIKPDQRVESSKYFDSSVSGSCSPALHQLIALYVCRAKVIWRDTNVISWLEKNVNTVLDRIENKDPTTRYVKPPRAILRHIFLCDLKEKVPLASFLAKESEPVMMYDPLPPLDSKNLYDANSSRVAAGSAEGSSNSPISTFLESILPSFQVERNERNRFAELVNNMDREVNRQLDVINDVQQAQAAGVEPNIQYGELRQSLSNIVDAMREFFSSMRVTDSQNADEEGGLSSDDEADNLGDYNEESGIIALDDICGKN</sequence>
<feature type="compositionally biased region" description="Acidic residues" evidence="1">
    <location>
        <begin position="466"/>
        <end position="487"/>
    </location>
</feature>
<proteinExistence type="predicted"/>